<feature type="transmembrane region" description="Helical" evidence="1">
    <location>
        <begin position="46"/>
        <end position="68"/>
    </location>
</feature>
<reference evidence="2 3" key="1">
    <citation type="journal article" date="2014" name="Int. J. Syst. Evol. Microbiol.">
        <title>Complete genome sequence of Corynebacterium casei LMG S-19264T (=DSM 44701T), isolated from a smear-ripened cheese.</title>
        <authorList>
            <consortium name="US DOE Joint Genome Institute (JGI-PGF)"/>
            <person name="Walter F."/>
            <person name="Albersmeier A."/>
            <person name="Kalinowski J."/>
            <person name="Ruckert C."/>
        </authorList>
    </citation>
    <scope>NUCLEOTIDE SEQUENCE [LARGE SCALE GENOMIC DNA]</scope>
    <source>
        <strain evidence="2 3">CGMCC 1.15286</strain>
    </source>
</reference>
<sequence>MNAWQGAWHIAKHELLRDKYGLLFTIAFCVYMAVVTMGFFQFEEKIPGSLIWLLDFAFILIFPNFAFAMNRTTMRAWKEDGFTEKLAEWRSMPIPLKELTLGRMMQLFIILLPMIVLFFSIQYLSIASLREHIDLGTYGLFALFWFFYAIGIAVTFIFFELGHSSRMYTIYCFVFMIIAGGLLVAIKLTGVSVVLGLLRELQAGHWWYTAAAMLYAIISLAAGYTIIVKRLRKRSFITKGSIKLG</sequence>
<name>A0A917LWR1_9BACL</name>
<keyword evidence="3" id="KW-1185">Reference proteome</keyword>
<feature type="transmembrane region" description="Helical" evidence="1">
    <location>
        <begin position="206"/>
        <end position="227"/>
    </location>
</feature>
<dbReference type="AlphaFoldDB" id="A0A917LWR1"/>
<keyword evidence="1" id="KW-0812">Transmembrane</keyword>
<evidence type="ECO:0000256" key="1">
    <source>
        <dbReference type="SAM" id="Phobius"/>
    </source>
</evidence>
<dbReference type="EMBL" id="BMHY01000002">
    <property type="protein sequence ID" value="GGG62446.1"/>
    <property type="molecule type" value="Genomic_DNA"/>
</dbReference>
<proteinExistence type="predicted"/>
<feature type="transmembrane region" description="Helical" evidence="1">
    <location>
        <begin position="107"/>
        <end position="126"/>
    </location>
</feature>
<feature type="transmembrane region" description="Helical" evidence="1">
    <location>
        <begin position="20"/>
        <end position="40"/>
    </location>
</feature>
<comment type="caution">
    <text evidence="2">The sequence shown here is derived from an EMBL/GenBank/DDBJ whole genome shotgun (WGS) entry which is preliminary data.</text>
</comment>
<keyword evidence="1" id="KW-0472">Membrane</keyword>
<protein>
    <submittedName>
        <fullName evidence="2">Uncharacterized protein</fullName>
    </submittedName>
</protein>
<dbReference type="Proteomes" id="UP000600247">
    <property type="component" value="Unassembled WGS sequence"/>
</dbReference>
<feature type="transmembrane region" description="Helical" evidence="1">
    <location>
        <begin position="168"/>
        <end position="186"/>
    </location>
</feature>
<accession>A0A917LWR1</accession>
<evidence type="ECO:0000313" key="3">
    <source>
        <dbReference type="Proteomes" id="UP000600247"/>
    </source>
</evidence>
<feature type="transmembrane region" description="Helical" evidence="1">
    <location>
        <begin position="138"/>
        <end position="161"/>
    </location>
</feature>
<organism evidence="2 3">
    <name type="scientific">Paenibacillus radicis</name>
    <name type="common">ex Gao et al. 2016</name>
    <dbReference type="NCBI Taxonomy" id="1737354"/>
    <lineage>
        <taxon>Bacteria</taxon>
        <taxon>Bacillati</taxon>
        <taxon>Bacillota</taxon>
        <taxon>Bacilli</taxon>
        <taxon>Bacillales</taxon>
        <taxon>Paenibacillaceae</taxon>
        <taxon>Paenibacillus</taxon>
    </lineage>
</organism>
<evidence type="ECO:0000313" key="2">
    <source>
        <dbReference type="EMBL" id="GGG62446.1"/>
    </source>
</evidence>
<keyword evidence="1" id="KW-1133">Transmembrane helix</keyword>
<gene>
    <name evidence="2" type="ORF">GCM10010918_15200</name>
</gene>